<dbReference type="GO" id="GO:0005524">
    <property type="term" value="F:ATP binding"/>
    <property type="evidence" value="ECO:0007669"/>
    <property type="project" value="UniProtKB-KW"/>
</dbReference>
<keyword evidence="5" id="KW-0489">Methyltransferase</keyword>
<dbReference type="InterPro" id="IPR059101">
    <property type="entry name" value="NFACT-R_2"/>
</dbReference>
<dbReference type="Pfam" id="PF02568">
    <property type="entry name" value="ThiI"/>
    <property type="match status" value="1"/>
</dbReference>
<dbReference type="PANTHER" id="PTHR11933:SF6">
    <property type="entry name" value="THIL AANH DOMAIN-CONTAINING PROTEIN"/>
    <property type="match status" value="1"/>
</dbReference>
<dbReference type="InterPro" id="IPR014729">
    <property type="entry name" value="Rossmann-like_a/b/a_fold"/>
</dbReference>
<dbReference type="EC" id="2.1.1.61" evidence="5"/>
<protein>
    <submittedName>
        <fullName evidence="5">tRNA (5-methylaminomethyl-2-thiouridylate)-methyltransferase</fullName>
        <ecNumber evidence="5">2.1.1.61</ecNumber>
    </submittedName>
</protein>
<evidence type="ECO:0000313" key="5">
    <source>
        <dbReference type="EMBL" id="VAX33296.1"/>
    </source>
</evidence>
<evidence type="ECO:0000256" key="2">
    <source>
        <dbReference type="ARBA" id="ARBA00022840"/>
    </source>
</evidence>
<gene>
    <name evidence="5" type="ORF">MNBD_NITROSPIRAE01-2302</name>
</gene>
<dbReference type="AlphaFoldDB" id="A0A3B1CRR6"/>
<accession>A0A3B1CRR6</accession>
<dbReference type="Gene3D" id="3.40.50.620">
    <property type="entry name" value="HUPs"/>
    <property type="match status" value="1"/>
</dbReference>
<dbReference type="SUPFAM" id="SSF52402">
    <property type="entry name" value="Adenine nucleotide alpha hydrolases-like"/>
    <property type="match status" value="1"/>
</dbReference>
<dbReference type="PANTHER" id="PTHR11933">
    <property type="entry name" value="TRNA 5-METHYLAMINOMETHYL-2-THIOURIDYLATE -METHYLTRANSFERASE"/>
    <property type="match status" value="1"/>
</dbReference>
<dbReference type="GO" id="GO:0004810">
    <property type="term" value="F:CCA tRNA nucleotidyltransferase activity"/>
    <property type="evidence" value="ECO:0007669"/>
    <property type="project" value="InterPro"/>
</dbReference>
<dbReference type="EMBL" id="UOGF01000105">
    <property type="protein sequence ID" value="VAX33296.1"/>
    <property type="molecule type" value="Genomic_DNA"/>
</dbReference>
<sequence>MSKRKAISLMSGGLDSTLATKIILDQGIEVIGLFLESPFGCKEEVQAVAKHLGIRLRIVDKGMAYIELIRNPKYGYGKNMNPCIDCRIYMFDIAHMIMQEEGADFIITGEVLGQRPMSQRRDAMDIIDRDSRTKGLVLRPLSAKHNPPTLAETEAWVDREQLLDIQGRGRSEQLKWAESLQLKSYMPPGGGCLLTDVNFSTRLRQFLETHPDPSMTEVRLLRYGRHFDLSDGSHLVIGRDAEENDHLQETSKDDVSEGKMTLLRPYFSGPMAVLASEKIPGTTILDEAAALIAKYSKKSLLDTQMIEVKRGEISEHITVQFPPTAQAETLPVLN</sequence>
<dbReference type="GO" id="GO:0032259">
    <property type="term" value="P:methylation"/>
    <property type="evidence" value="ECO:0007669"/>
    <property type="project" value="UniProtKB-KW"/>
</dbReference>
<keyword evidence="2" id="KW-0067">ATP-binding</keyword>
<dbReference type="GO" id="GO:0004808">
    <property type="term" value="F:tRNA (5-methylaminomethyl-2-thiouridylate)(34)-methyltransferase activity"/>
    <property type="evidence" value="ECO:0007669"/>
    <property type="project" value="UniProtKB-EC"/>
</dbReference>
<dbReference type="Pfam" id="PF18297">
    <property type="entry name" value="NFACT-R_2"/>
    <property type="match status" value="1"/>
</dbReference>
<reference evidence="5" key="1">
    <citation type="submission" date="2018-06" db="EMBL/GenBank/DDBJ databases">
        <authorList>
            <person name="Zhirakovskaya E."/>
        </authorList>
    </citation>
    <scope>NUCLEOTIDE SEQUENCE</scope>
</reference>
<proteinExistence type="predicted"/>
<name>A0A3B1CRR6_9ZZZZ</name>
<organism evidence="5">
    <name type="scientific">hydrothermal vent metagenome</name>
    <dbReference type="NCBI Taxonomy" id="652676"/>
    <lineage>
        <taxon>unclassified sequences</taxon>
        <taxon>metagenomes</taxon>
        <taxon>ecological metagenomes</taxon>
    </lineage>
</organism>
<feature type="domain" description="NFACT protein RNA binding" evidence="4">
    <location>
        <begin position="224"/>
        <end position="320"/>
    </location>
</feature>
<evidence type="ECO:0000259" key="3">
    <source>
        <dbReference type="Pfam" id="PF02568"/>
    </source>
</evidence>
<evidence type="ECO:0000256" key="1">
    <source>
        <dbReference type="ARBA" id="ARBA00022741"/>
    </source>
</evidence>
<keyword evidence="5" id="KW-0808">Transferase</keyword>
<evidence type="ECO:0000259" key="4">
    <source>
        <dbReference type="Pfam" id="PF18297"/>
    </source>
</evidence>
<feature type="domain" description="Thil AANH" evidence="3">
    <location>
        <begin position="3"/>
        <end position="141"/>
    </location>
</feature>
<dbReference type="InterPro" id="IPR020536">
    <property type="entry name" value="ThiI_AANH"/>
</dbReference>
<keyword evidence="1" id="KW-0547">Nucleotide-binding</keyword>